<dbReference type="Pfam" id="PF12224">
    <property type="entry name" value="Amidoligase_2"/>
    <property type="match status" value="1"/>
</dbReference>
<dbReference type="VEuPathDB" id="FungiDB:CHGG_04195"/>
<organism evidence="2 3">
    <name type="scientific">Chaetomium globosum (strain ATCC 6205 / CBS 148.51 / DSM 1962 / NBRC 6347 / NRRL 1970)</name>
    <name type="common">Soil fungus</name>
    <dbReference type="NCBI Taxonomy" id="306901"/>
    <lineage>
        <taxon>Eukaryota</taxon>
        <taxon>Fungi</taxon>
        <taxon>Dikarya</taxon>
        <taxon>Ascomycota</taxon>
        <taxon>Pezizomycotina</taxon>
        <taxon>Sordariomycetes</taxon>
        <taxon>Sordariomycetidae</taxon>
        <taxon>Sordariales</taxon>
        <taxon>Chaetomiaceae</taxon>
        <taxon>Chaetomium</taxon>
    </lineage>
</organism>
<feature type="compositionally biased region" description="Low complexity" evidence="1">
    <location>
        <begin position="467"/>
        <end position="485"/>
    </location>
</feature>
<reference evidence="3" key="1">
    <citation type="journal article" date="2015" name="Genome Announc.">
        <title>Draft genome sequence of the cellulolytic fungus Chaetomium globosum.</title>
        <authorList>
            <person name="Cuomo C.A."/>
            <person name="Untereiner W.A."/>
            <person name="Ma L.-J."/>
            <person name="Grabherr M."/>
            <person name="Birren B.W."/>
        </authorList>
    </citation>
    <scope>NUCLEOTIDE SEQUENCE [LARGE SCALE GENOMIC DNA]</scope>
    <source>
        <strain evidence="3">ATCC 6205 / CBS 148.51 / DSM 1962 / NBRC 6347 / NRRL 1970</strain>
    </source>
</reference>
<dbReference type="AlphaFoldDB" id="Q2H201"/>
<dbReference type="OrthoDB" id="5291055at2759"/>
<gene>
    <name evidence="2" type="ORF">CHGG_04195</name>
</gene>
<dbReference type="GeneID" id="4392969"/>
<name>Q2H201_CHAGB</name>
<feature type="compositionally biased region" description="Low complexity" evidence="1">
    <location>
        <begin position="555"/>
        <end position="565"/>
    </location>
</feature>
<feature type="compositionally biased region" description="Gly residues" evidence="1">
    <location>
        <begin position="521"/>
        <end position="554"/>
    </location>
</feature>
<dbReference type="HOGENOM" id="CLU_032734_0_0_1"/>
<evidence type="ECO:0000313" key="2">
    <source>
        <dbReference type="EMBL" id="EAQ87576.1"/>
    </source>
</evidence>
<dbReference type="RefSeq" id="XP_001223409.1">
    <property type="nucleotide sequence ID" value="XM_001223408.1"/>
</dbReference>
<feature type="region of interest" description="Disordered" evidence="1">
    <location>
        <begin position="1"/>
        <end position="64"/>
    </location>
</feature>
<feature type="compositionally biased region" description="Gly residues" evidence="1">
    <location>
        <begin position="486"/>
        <end position="506"/>
    </location>
</feature>
<accession>Q2H201</accession>
<dbReference type="InterPro" id="IPR022025">
    <property type="entry name" value="Amidoligase_2"/>
</dbReference>
<feature type="region of interest" description="Disordered" evidence="1">
    <location>
        <begin position="467"/>
        <end position="600"/>
    </location>
</feature>
<evidence type="ECO:0000256" key="1">
    <source>
        <dbReference type="SAM" id="MobiDB-lite"/>
    </source>
</evidence>
<protein>
    <submittedName>
        <fullName evidence="2">Uncharacterized protein</fullName>
    </submittedName>
</protein>
<feature type="compositionally biased region" description="Low complexity" evidence="1">
    <location>
        <begin position="507"/>
        <end position="520"/>
    </location>
</feature>
<dbReference type="Proteomes" id="UP000001056">
    <property type="component" value="Unassembled WGS sequence"/>
</dbReference>
<dbReference type="InParanoid" id="Q2H201"/>
<evidence type="ECO:0000313" key="3">
    <source>
        <dbReference type="Proteomes" id="UP000001056"/>
    </source>
</evidence>
<keyword evidence="3" id="KW-1185">Reference proteome</keyword>
<dbReference type="EMBL" id="CH408032">
    <property type="protein sequence ID" value="EAQ87576.1"/>
    <property type="molecule type" value="Genomic_DNA"/>
</dbReference>
<proteinExistence type="predicted"/>
<sequence>MSTRTPRNAGNTGNTGTTRNTANAGNSRNTGNTANPGNAGNARNTGSSGNAGNTTSTGNTGTAGAAKTVWPLFSAEIEVYIKLKPSVEAALRKQKRKNPSSLPWYFRDWDFDLWNNVDAHPKAVQKRRVTTAVKAIIDSFLGDDNGWGCEADFSLKDDCLRLGPDAEARKWWGIKINTPPMSVSKEWQLPIDIVWDELGEKFDFWIDEFCSFHVHVAPGPTRQNRYTLDQIVRIAKGTYFWEHALSRLVPQSRACNEFALPNNTIFAGDEYMGVPNKGWAPLFAKIDGLAAISETKLLDSLKGGETRKGWTANVSTNFCSLSERGTIEFRRQGGVASTLSTTRCILLAVTLHISALRYNFDKASTRKDYPDEEELIKELAGCVKKLPETCHGTRFVHWLEWCQASYSWSGTQKDYTAAQINIREEAYRKGVTPPNQAPYNRFTDPCPPGAMVLPAYVIPSSTATNTASQARQGTAAAAQGREGAASGRGGASGGRGGAAGGRGGAAQGSSTTPSRTPAAQGGRGGGAAASGRGGTATGGRGGGTASGRGGGASAGGAPARTTAGARTGGGMTTRLPERLAASSSTAPAAGQRRRQQGDGS</sequence>